<accession>W7DED8</accession>
<proteinExistence type="predicted"/>
<evidence type="ECO:0000313" key="2">
    <source>
        <dbReference type="EMBL" id="EUJ53841.1"/>
    </source>
</evidence>
<keyword evidence="1" id="KW-0472">Membrane</keyword>
<organism evidence="2 3">
    <name type="scientific">Listeria fleischmannii FSL S10-1203</name>
    <dbReference type="NCBI Taxonomy" id="1265822"/>
    <lineage>
        <taxon>Bacteria</taxon>
        <taxon>Bacillati</taxon>
        <taxon>Bacillota</taxon>
        <taxon>Bacilli</taxon>
        <taxon>Bacillales</taxon>
        <taxon>Listeriaceae</taxon>
        <taxon>Listeria</taxon>
    </lineage>
</organism>
<evidence type="ECO:0000256" key="1">
    <source>
        <dbReference type="SAM" id="Phobius"/>
    </source>
</evidence>
<comment type="caution">
    <text evidence="2">The sequence shown here is derived from an EMBL/GenBank/DDBJ whole genome shotgun (WGS) entry which is preliminary data.</text>
</comment>
<dbReference type="Proteomes" id="UP000019241">
    <property type="component" value="Unassembled WGS sequence"/>
</dbReference>
<dbReference type="EMBL" id="AODM01000037">
    <property type="protein sequence ID" value="EUJ53841.1"/>
    <property type="molecule type" value="Genomic_DNA"/>
</dbReference>
<dbReference type="PATRIC" id="fig|1265822.4.peg.2136"/>
<sequence length="63" mass="7535">MIKGLIVFSLIVIWIQITVYAYFKAIEKEKGIQHERKPFINHIFTDEYLQARRDKQAKKALKN</sequence>
<dbReference type="RefSeq" id="WP_036063702.1">
    <property type="nucleotide sequence ID" value="NZ_AODM01000037.1"/>
</dbReference>
<reference evidence="2 3" key="1">
    <citation type="submission" date="2012-12" db="EMBL/GenBank/DDBJ databases">
        <title>Novel taxa of Listeriaceae from agricultural environments in the United States.</title>
        <authorList>
            <person name="den Bakker H.C."/>
            <person name="Allred A."/>
            <person name="Warchocki S."/>
            <person name="Wright E.M."/>
            <person name="Burrell A."/>
            <person name="Nightingale K.K."/>
            <person name="Kephart D."/>
            <person name="Wiedmann M."/>
        </authorList>
    </citation>
    <scope>NUCLEOTIDE SEQUENCE [LARGE SCALE GENOMIC DNA]</scope>
    <source>
        <strain evidence="2 3">FSL S10-1203</strain>
    </source>
</reference>
<protein>
    <submittedName>
        <fullName evidence="2">Uncharacterized protein</fullName>
    </submittedName>
</protein>
<name>W7DED8_9LIST</name>
<evidence type="ECO:0000313" key="3">
    <source>
        <dbReference type="Proteomes" id="UP000019241"/>
    </source>
</evidence>
<keyword evidence="1" id="KW-0812">Transmembrane</keyword>
<feature type="transmembrane region" description="Helical" evidence="1">
    <location>
        <begin position="6"/>
        <end position="23"/>
    </location>
</feature>
<keyword evidence="1" id="KW-1133">Transmembrane helix</keyword>
<gene>
    <name evidence="2" type="ORF">MCOL2_10550</name>
</gene>
<dbReference type="AlphaFoldDB" id="W7DED8"/>